<sequence>MPPTARTAAAWLAAAAPDPRAFLRTWERTGRHPAPLPAGRQWDAVLTSGPFGRTALDALARLPGPGPVLQDRTAGTVAFLVPTGTADGWLGSGIRTLGHGTALTVPHPDGTDRALHWLIPPDGTGRLVDPRRLELALHDAAARLTGLP</sequence>
<proteinExistence type="predicted"/>
<evidence type="ECO:0000313" key="1">
    <source>
        <dbReference type="EMBL" id="GAA1092968.1"/>
    </source>
</evidence>
<gene>
    <name evidence="1" type="ORF">GCM10009663_40850</name>
</gene>
<name>A0ABN1TLJ6_9ACTN</name>
<comment type="caution">
    <text evidence="1">The sequence shown here is derived from an EMBL/GenBank/DDBJ whole genome shotgun (WGS) entry which is preliminary data.</text>
</comment>
<dbReference type="RefSeq" id="WP_344625098.1">
    <property type="nucleotide sequence ID" value="NZ_BAAALD010000039.1"/>
</dbReference>
<evidence type="ECO:0000313" key="2">
    <source>
        <dbReference type="Proteomes" id="UP001499987"/>
    </source>
</evidence>
<dbReference type="EMBL" id="BAAALD010000039">
    <property type="protein sequence ID" value="GAA1092968.1"/>
    <property type="molecule type" value="Genomic_DNA"/>
</dbReference>
<dbReference type="Proteomes" id="UP001499987">
    <property type="component" value="Unassembled WGS sequence"/>
</dbReference>
<reference evidence="1 2" key="1">
    <citation type="journal article" date="2019" name="Int. J. Syst. Evol. Microbiol.">
        <title>The Global Catalogue of Microorganisms (GCM) 10K type strain sequencing project: providing services to taxonomists for standard genome sequencing and annotation.</title>
        <authorList>
            <consortium name="The Broad Institute Genomics Platform"/>
            <consortium name="The Broad Institute Genome Sequencing Center for Infectious Disease"/>
            <person name="Wu L."/>
            <person name="Ma J."/>
        </authorList>
    </citation>
    <scope>NUCLEOTIDE SEQUENCE [LARGE SCALE GENOMIC DNA]</scope>
    <source>
        <strain evidence="1 2">JCM 13002</strain>
    </source>
</reference>
<accession>A0ABN1TLJ6</accession>
<organism evidence="1 2">
    <name type="scientific">Kitasatospora arboriphila</name>
    <dbReference type="NCBI Taxonomy" id="258052"/>
    <lineage>
        <taxon>Bacteria</taxon>
        <taxon>Bacillati</taxon>
        <taxon>Actinomycetota</taxon>
        <taxon>Actinomycetes</taxon>
        <taxon>Kitasatosporales</taxon>
        <taxon>Streptomycetaceae</taxon>
        <taxon>Kitasatospora</taxon>
    </lineage>
</organism>
<evidence type="ECO:0008006" key="3">
    <source>
        <dbReference type="Google" id="ProtNLM"/>
    </source>
</evidence>
<keyword evidence="2" id="KW-1185">Reference proteome</keyword>
<protein>
    <recommendedName>
        <fullName evidence="3">DNA primase/polymerase bifunctional N-terminal domain-containing protein</fullName>
    </recommendedName>
</protein>